<dbReference type="Proteomes" id="UP000007494">
    <property type="component" value="Chromosome VIIb"/>
</dbReference>
<evidence type="ECO:0000313" key="4">
    <source>
        <dbReference type="Proteomes" id="UP000007494"/>
    </source>
</evidence>
<dbReference type="RefSeq" id="XP_003882995.1">
    <property type="nucleotide sequence ID" value="XM_003882946.1"/>
</dbReference>
<protein>
    <submittedName>
        <fullName evidence="2">Uncharacterized protein</fullName>
    </submittedName>
</protein>
<sequence>MDSTSTLHRPFLPSLASDSHALLSPFPSSSAYPRQSVSLSQVPLSRNNPVAHAAASSSCAAASQYAVFSEAAAGASELARQLAVADESDGALENKLRGVGAWAGGCTYTQATDFRSYEENRHAFSLGQVFPEVVPLPPVLQRLLHRKKPLEVSGERCERQTQEERVGEPSFSASLASAFSPRSSCPSPAQSGVFPLLQLLWVAEGATLHLWPLPVGSPFSSPFATGFACERDEDAGDFQARQKRAHSRRLVEQQKLLHSTLTYELPSPISCLQHVLLPRSLLPLSFASSFLFFSPSRGWRHLSDSGGQLSRREDEGDSRDDLGEDDCFSSSPDPTETTHFHALVAVSSSSVSILALGSQPSLSEADRRSYTRRGLSSSSSFPSSLQLYQVASLPLSATAASPFATLFSSADALEITAVGVHHGSSRIFLGDKDGGLYELRLLPLSAGTSALGNGAARQGRVSLAVGAESARLGVRKIRRRDTFAEARGSERERGRQGRGEAETEEDVHAFSSEEDEDDQGAGEDGDEAGLFQCRLERLGASLISRILRGASEVVSSAFAFLPSRRVRGRGREDRQRRAFSAAPPVQRGLDRFEEITGGERILSITADEARGALWALNAASDVTLLLLDPPALSPDGTLVEAHPPVSVVRLKRREMERQIGADFRNWAAPPVPFCGEPHCPQCVSSSRFSFRSPQTPLWGGASGKGLFGFFGSNQELRVVSAHPTAPHEAQTIAVVLLDERGGRIYLQLENFCLVSRLMGEPESDAQAPSSYPSSASSAPFLRVAWYRPAPAAAGYCCASPTLSRSGDSAFGAPQGPKDAAPGALCGARHRKLKLGYYAQGAAVLLFAAEDGEKGKASRREGDGRDRAASEGQVSPPAFERLVAIAPELEVSAREAAPSTSSWCHLSSGQKQQPSSFYNSAASRRVHPLKEAFAAFPLCTFPLFSSASFTSGESLWVGEVPCLGEGAAHALSEKAAFTLPSPFDIAKRIHWRYLPYRDVLSAPGGCYSPSSPRARGSRGGAAYSHSRSGPNGFSPASGSFVSASPLAARSGSHASANPSEAPAPGTNPLFASVEKTIAVAPPPFASPVHFGRQAYSHPAYTSFRRQDGPELALPLSALPALARDQALPPRRVLILTTRCVLALTFCSLEEIYKKVATRLLREVEARALFAPRLASSALAGPQTRKDLQPEGGSPRDIASSCVTFFKKKTAQVNATEQAIFAAVVAAVDSRGREGDAGRETSREAWTMRPSTAATFPVEQRMQRIQTQLLARHRQEAERSQAGYRPTYAPGGWTPDPRWGVHTPYGGGQTAGPDGGPRGWARLFDCGKPAFFGAGGVGGVPGPSVPGGNVQEGKFAAGANDVHAFRHGCPFLEELFLAYLRDVYTPEQFAAVCWQLLIDFPAFLAPSLSAVSSSSCARDLHYALRALLHASEAHEASLAGLTTHAGLLFHVAPGLTAPSVSLPFTSRRDREFLDLFLHSTKTLSTLPPTASPLVLDSLRRGDGVQDSSDEGRRVRLDGPHAVEQFLTPLRRGYVGGAQSRGEDTAGGRGGLATTAETGLRFCDPSQEGRVRDAGNLAVSGGRAHAFAGSGSGVQKGVLRSAPSVFASSFSPVFEDESEGRAPRVAAPSLSPAEIPALLLLSWRALVGAKETPRPAGASRSAGWGSADHEADCAKLKELENELQQLRQRNACDRLDKRRERGDSGVGRSRFGDSSGPSRWLLGSDAETPRPGGSLQEQQLELQIKQLQLQIEQRAYQQQVQLSTSAAPSPSVDPFSLSPTAKGLLLFVSRLLRPLLFAPLFEAGHSPAGIVRAPSSAAAATPAADGGLRRRSRLAFLFGDGTREGTSGAEASLHAVAGLAGVQAGQLAPGGLPVPICMRGRFPLAAVSVVQRKLALLFMVIDAVYTAIFQRHVQQRQEQIAASQASPTSPFVSFSPIFPPAMPQSLPPHYPLPAFSASLAGYARDARPTEGGVWASEGREEKKYADAVASASRAAIVWGTLPSHDQEELQQLFSVSRMLLLCNEALAAYRLLLREMASCAQLGRRRVVDALQFDKVLCLNLSLLCSERSSREDFRQFVFSCVSVQSPALAQLCTGGLFTPQELRAHSALVQLKSFIEDAREAMQQEVFQQKLHLSRFLEQAEQPGSLVSSLPSLPAPSPAVHTLHSQIEQFVDSQLAPLLFFFPIGRLAELLVSVQMYGEEACHAHVTGLLQRFLALHLEARERQRTGAQSGDSRVASLQGDDAEALFWRMQAASLVGAVLTCDDERLQQAVFSWIAQAGQKTFPESLLTLRSPYLLPWIQQHFRHFALDLGAFYAAAGLSSRAAAEYLAQGLRPWGGRDSSAPSDASLSPRSREGDGGRTSPQNAETGKVSGAQDASAREGDSDEAAKDHTAQLLAFDAARDAFCVESTARIWQRTAAHVSQQSRAPSLQERLVLLAQAKDALQQQTQEMEAQEELLRSSRLEDTPPSGDGHAESRHLRPSVGDARAAWFSAQAVAERTQSTLSPLLVGCVSVEQISESMQMVGYQQGLLRDCLRVFCFLTVEYASAAARVKSLAMSASRRCGPSLRSSEEDEKGNPFATEQDPKEERAERDERERLFREAVEDFLEAFFAHREQTVSGVPAGSGDTRTSTGSRTTQNTEEWDIFGSLLDLMIALQTTVYSRAELLSLVAFFWKSNRRVRDGTFSSIFPSITCLQLLASASTHRQSDRLSSRGSLLDAREKDRDDRLLSEASDANAVEDGRVAAACASYLAFATAASRVLENEKILHTSLDDLLSYPDVGLRRAQRRLLPEYLVLLHKFVKERGVSESFRPSASAEGLAGGEAQRRFLEEILLRPSCRVGGDDGCTESLLLPPALWPAWMILHRRVSPGRLVDAYLHLIRDGSQILAVEMGVTPQVQATIFAWLFDAWLMNEENSTSGATFIKTFSFYLSEGKLPSFETPNECLHAQLNREEREGAIDACRNLTRLVLNIGAALAAAALEVPQLKQLEMYRSACNALDTFQSKLSLYADALRHPTDD</sequence>
<name>F0VGW9_NEOCL</name>
<dbReference type="GO" id="GO:0000972">
    <property type="term" value="P:transcription-dependent tethering of RNA polymerase II gene DNA at nuclear periphery"/>
    <property type="evidence" value="ECO:0007669"/>
    <property type="project" value="TreeGrafter"/>
</dbReference>
<accession>F0VGW9</accession>
<dbReference type="VEuPathDB" id="ToxoDB:NCLIV_027520"/>
<feature type="compositionally biased region" description="Low complexity" evidence="1">
    <location>
        <begin position="1008"/>
        <end position="1028"/>
    </location>
</feature>
<evidence type="ECO:0000256" key="1">
    <source>
        <dbReference type="SAM" id="MobiDB-lite"/>
    </source>
</evidence>
<feature type="region of interest" description="Disordered" evidence="1">
    <location>
        <begin position="300"/>
        <end position="334"/>
    </location>
</feature>
<feature type="region of interest" description="Disordered" evidence="1">
    <location>
        <begin position="483"/>
        <end position="526"/>
    </location>
</feature>
<feature type="region of interest" description="Disordered" evidence="1">
    <location>
        <begin position="853"/>
        <end position="872"/>
    </location>
</feature>
<dbReference type="GeneID" id="13442994"/>
<dbReference type="GO" id="GO:0006606">
    <property type="term" value="P:protein import into nucleus"/>
    <property type="evidence" value="ECO:0007669"/>
    <property type="project" value="TreeGrafter"/>
</dbReference>
<dbReference type="eggNOG" id="ENOG502QYEK">
    <property type="taxonomic scope" value="Eukaryota"/>
</dbReference>
<dbReference type="GO" id="GO:0017056">
    <property type="term" value="F:structural constituent of nuclear pore"/>
    <property type="evidence" value="ECO:0007669"/>
    <property type="project" value="InterPro"/>
</dbReference>
<feature type="compositionally biased region" description="Basic and acidic residues" evidence="1">
    <location>
        <begin position="1691"/>
        <end position="1700"/>
    </location>
</feature>
<feature type="compositionally biased region" description="Acidic residues" evidence="1">
    <location>
        <begin position="315"/>
        <end position="327"/>
    </location>
</feature>
<proteinExistence type="predicted"/>
<reference evidence="2" key="1">
    <citation type="submission" date="2011-02" db="EMBL/GenBank/DDBJ databases">
        <authorList>
            <person name="Aslett M."/>
        </authorList>
    </citation>
    <scope>NUCLEOTIDE SEQUENCE</scope>
    <source>
        <strain evidence="2">Liverpool</strain>
    </source>
</reference>
<feature type="region of interest" description="Disordered" evidence="1">
    <location>
        <begin position="2444"/>
        <end position="2478"/>
    </location>
</feature>
<feature type="compositionally biased region" description="Basic and acidic residues" evidence="1">
    <location>
        <begin position="2580"/>
        <end position="2591"/>
    </location>
</feature>
<evidence type="ECO:0000313" key="3">
    <source>
        <dbReference type="EMBL" id="CEL66948.1"/>
    </source>
</evidence>
<feature type="region of interest" description="Disordered" evidence="1">
    <location>
        <begin position="1691"/>
        <end position="1734"/>
    </location>
</feature>
<dbReference type="GO" id="GO:0006405">
    <property type="term" value="P:RNA export from nucleus"/>
    <property type="evidence" value="ECO:0007669"/>
    <property type="project" value="TreeGrafter"/>
</dbReference>
<reference evidence="3" key="4">
    <citation type="journal article" date="2015" name="PLoS ONE">
        <title>Comprehensive Evaluation of Toxoplasma gondii VEG and Neospora caninum LIV Genomes with Tachyzoite Stage Transcriptome and Proteome Defines Novel Transcript Features.</title>
        <authorList>
            <person name="Ramaprasad A."/>
            <person name="Mourier T."/>
            <person name="Naeem R."/>
            <person name="Malas T.B."/>
            <person name="Moussa E."/>
            <person name="Panigrahi A."/>
            <person name="Vermont S.J."/>
            <person name="Otto T.D."/>
            <person name="Wastling J."/>
            <person name="Pain A."/>
        </authorList>
    </citation>
    <scope>NUCLEOTIDE SEQUENCE</scope>
    <source>
        <strain evidence="3">Liverpool</strain>
    </source>
</reference>
<dbReference type="PANTHER" id="PTHR10350:SF6">
    <property type="entry name" value="NUCLEAR PORE COMPLEX PROTEIN NUP155"/>
    <property type="match status" value="1"/>
</dbReference>
<dbReference type="EMBL" id="LN714482">
    <property type="protein sequence ID" value="CEL66948.1"/>
    <property type="molecule type" value="Genomic_DNA"/>
</dbReference>
<evidence type="ECO:0000313" key="2">
    <source>
        <dbReference type="EMBL" id="CBZ52963.1"/>
    </source>
</evidence>
<feature type="region of interest" description="Disordered" evidence="1">
    <location>
        <begin position="1008"/>
        <end position="1029"/>
    </location>
</feature>
<feature type="compositionally biased region" description="Basic and acidic residues" evidence="1">
    <location>
        <begin position="2375"/>
        <end position="2385"/>
    </location>
</feature>
<feature type="region of interest" description="Disordered" evidence="1">
    <location>
        <begin position="2333"/>
        <end position="2385"/>
    </location>
</feature>
<dbReference type="GO" id="GO:0044611">
    <property type="term" value="C:nuclear pore inner ring"/>
    <property type="evidence" value="ECO:0007669"/>
    <property type="project" value="TreeGrafter"/>
</dbReference>
<feature type="compositionally biased region" description="Basic and acidic residues" evidence="1">
    <location>
        <begin position="853"/>
        <end position="868"/>
    </location>
</feature>
<feature type="compositionally biased region" description="Acidic residues" evidence="1">
    <location>
        <begin position="512"/>
        <end position="526"/>
    </location>
</feature>
<gene>
    <name evidence="3" type="ORF">BN1204_027520</name>
    <name evidence="2" type="ORF">NCLIV_027520</name>
</gene>
<reference evidence="4" key="3">
    <citation type="journal article" date="2012" name="PLoS Pathog.">
        <title>Comparative genomics of the apicomplexan parasites Toxoplasma gondii and Neospora caninum: Coccidia differing in host range and transmission strategy.</title>
        <authorList>
            <person name="Reid A.J."/>
            <person name="Vermont S.J."/>
            <person name="Cotton J.A."/>
            <person name="Harris D."/>
            <person name="Hill-Cawthorne G.A."/>
            <person name="Konen-Waisman S."/>
            <person name="Latham S.M."/>
            <person name="Mourier T."/>
            <person name="Norton R."/>
            <person name="Quail M.A."/>
            <person name="Sanders M."/>
            <person name="Shanmugam D."/>
            <person name="Sohal A."/>
            <person name="Wasmuth J.D."/>
            <person name="Brunk B."/>
            <person name="Grigg M.E."/>
            <person name="Howard J.C."/>
            <person name="Parkinson J."/>
            <person name="Roos D.S."/>
            <person name="Trees A.J."/>
            <person name="Berriman M."/>
            <person name="Pain A."/>
            <person name="Wastling J.M."/>
        </authorList>
    </citation>
    <scope>NUCLEOTIDE SEQUENCE [LARGE SCALE GENOMIC DNA]</scope>
    <source>
        <strain evidence="4">Liverpool</strain>
    </source>
</reference>
<dbReference type="InParanoid" id="F0VGW9"/>
<feature type="compositionally biased region" description="Low complexity" evidence="1">
    <location>
        <begin position="2336"/>
        <end position="2348"/>
    </location>
</feature>
<organism evidence="2 4">
    <name type="scientific">Neospora caninum (strain Liverpool)</name>
    <dbReference type="NCBI Taxonomy" id="572307"/>
    <lineage>
        <taxon>Eukaryota</taxon>
        <taxon>Sar</taxon>
        <taxon>Alveolata</taxon>
        <taxon>Apicomplexa</taxon>
        <taxon>Conoidasida</taxon>
        <taxon>Coccidia</taxon>
        <taxon>Eucoccidiorida</taxon>
        <taxon>Eimeriorina</taxon>
        <taxon>Sarcocystidae</taxon>
        <taxon>Neospora</taxon>
    </lineage>
</organism>
<keyword evidence="4" id="KW-1185">Reference proteome</keyword>
<dbReference type="GO" id="GO:0036228">
    <property type="term" value="P:protein localization to nuclear inner membrane"/>
    <property type="evidence" value="ECO:0007669"/>
    <property type="project" value="TreeGrafter"/>
</dbReference>
<dbReference type="PANTHER" id="PTHR10350">
    <property type="entry name" value="NUCLEAR PORE COMPLEX PROTEIN NUP155"/>
    <property type="match status" value="1"/>
</dbReference>
<feature type="region of interest" description="Disordered" evidence="1">
    <location>
        <begin position="2560"/>
        <end position="2591"/>
    </location>
</feature>
<feature type="compositionally biased region" description="Basic and acidic residues" evidence="1">
    <location>
        <begin position="2453"/>
        <end position="2462"/>
    </location>
</feature>
<dbReference type="OMA" id="IAKRIHW"/>
<feature type="compositionally biased region" description="Basic and acidic residues" evidence="1">
    <location>
        <begin position="483"/>
        <end position="501"/>
    </location>
</feature>
<dbReference type="InterPro" id="IPR004870">
    <property type="entry name" value="Nucleoporin_Nup155"/>
</dbReference>
<reference evidence="2" key="2">
    <citation type="submission" date="2011-03" db="EMBL/GenBank/DDBJ databases">
        <title>Comparative genomics and transcriptomics of Neospora caninum and Toxoplasma gondii.</title>
        <authorList>
            <person name="Reid A.J."/>
            <person name="Sohal A."/>
            <person name="Harris D."/>
            <person name="Quail M."/>
            <person name="Sanders M."/>
            <person name="Berriman M."/>
            <person name="Wastling J.M."/>
            <person name="Pain A."/>
        </authorList>
    </citation>
    <scope>NUCLEOTIDE SEQUENCE</scope>
    <source>
        <strain evidence="2">Liverpool</strain>
    </source>
</reference>
<dbReference type="OrthoDB" id="332154at2759"/>
<dbReference type="EMBL" id="FR823389">
    <property type="protein sequence ID" value="CBZ52963.1"/>
    <property type="molecule type" value="Genomic_DNA"/>
</dbReference>